<sequence>VSYFQVSKDFFKDSSNEQSKINIFKYVCQHLKMNIPSYMKTLFNKRYQDIHIGPTTTNETNIQTLQSNTIRYSTNTILNQL</sequence>
<evidence type="ECO:0000313" key="1">
    <source>
        <dbReference type="EMBL" id="CEK90866.1"/>
    </source>
</evidence>
<dbReference type="EMBL" id="HACG01044001">
    <property type="protein sequence ID" value="CEK90866.1"/>
    <property type="molecule type" value="Transcribed_RNA"/>
</dbReference>
<gene>
    <name evidence="1" type="primary">ORF179592</name>
</gene>
<accession>A0A0B7BEY4</accession>
<dbReference type="AlphaFoldDB" id="A0A0B7BEY4"/>
<feature type="non-terminal residue" evidence="1">
    <location>
        <position position="1"/>
    </location>
</feature>
<protein>
    <submittedName>
        <fullName evidence="1">Uncharacterized protein</fullName>
    </submittedName>
</protein>
<proteinExistence type="predicted"/>
<organism evidence="1">
    <name type="scientific">Arion vulgaris</name>
    <dbReference type="NCBI Taxonomy" id="1028688"/>
    <lineage>
        <taxon>Eukaryota</taxon>
        <taxon>Metazoa</taxon>
        <taxon>Spiralia</taxon>
        <taxon>Lophotrochozoa</taxon>
        <taxon>Mollusca</taxon>
        <taxon>Gastropoda</taxon>
        <taxon>Heterobranchia</taxon>
        <taxon>Euthyneura</taxon>
        <taxon>Panpulmonata</taxon>
        <taxon>Eupulmonata</taxon>
        <taxon>Stylommatophora</taxon>
        <taxon>Helicina</taxon>
        <taxon>Arionoidea</taxon>
        <taxon>Arionidae</taxon>
        <taxon>Arion</taxon>
    </lineage>
</organism>
<reference evidence="1" key="1">
    <citation type="submission" date="2014-12" db="EMBL/GenBank/DDBJ databases">
        <title>Insight into the proteome of Arion vulgaris.</title>
        <authorList>
            <person name="Aradska J."/>
            <person name="Bulat T."/>
            <person name="Smidak R."/>
            <person name="Sarate P."/>
            <person name="Gangsoo J."/>
            <person name="Sialana F."/>
            <person name="Bilban M."/>
            <person name="Lubec G."/>
        </authorList>
    </citation>
    <scope>NUCLEOTIDE SEQUENCE</scope>
    <source>
        <tissue evidence="1">Skin</tissue>
    </source>
</reference>
<name>A0A0B7BEY4_9EUPU</name>